<evidence type="ECO:0000256" key="1">
    <source>
        <dbReference type="SAM" id="MobiDB-lite"/>
    </source>
</evidence>
<evidence type="ECO:0000313" key="3">
    <source>
        <dbReference type="Proteomes" id="UP000269721"/>
    </source>
</evidence>
<organism evidence="2 3">
    <name type="scientific">Blyttiomyces helicus</name>
    <dbReference type="NCBI Taxonomy" id="388810"/>
    <lineage>
        <taxon>Eukaryota</taxon>
        <taxon>Fungi</taxon>
        <taxon>Fungi incertae sedis</taxon>
        <taxon>Chytridiomycota</taxon>
        <taxon>Chytridiomycota incertae sedis</taxon>
        <taxon>Chytridiomycetes</taxon>
        <taxon>Chytridiomycetes incertae sedis</taxon>
        <taxon>Blyttiomyces</taxon>
    </lineage>
</organism>
<gene>
    <name evidence="2" type="ORF">BDK51DRAFT_30644</name>
</gene>
<protein>
    <submittedName>
        <fullName evidence="2">Uncharacterized protein</fullName>
    </submittedName>
</protein>
<proteinExistence type="predicted"/>
<dbReference type="Proteomes" id="UP000269721">
    <property type="component" value="Unassembled WGS sequence"/>
</dbReference>
<keyword evidence="3" id="KW-1185">Reference proteome</keyword>
<sequence>NAFVRFDSGAKPPHSQSTVEWHGQMVPKVGGILELTVEPVTLKGNVMDAAIDMLTTQLASNTKYDVPVLLGYGHEMDSMGNNFWEYSQSCSRSFWPMIPPRGLSMITGKGFGTKASNAAWTASQASATAIQSLVAALRKTFSIEESAPGGCRVFFLQRTRLLFLIGGLLLQSAREVPLPPCFVSSPKHLDAATHRTSQNTSRTANLSPVARIEGAFVHMNNEIQPGFIYFNKNGISLSAAASMENLVDPESAGEGVPRHYVVAMRKINAFGTTACLDTEDILLCMERLLSRHFANGPDLVLPLGLLVSSFLKRMIGDISSPPPSRTRIWNRRVHTVFQQTSAVSKTFFERASGGHSRAGNRGSQVSADHSQISPDPSGGSSGAGDHASYWYIEGDDDVDFDDDLDISASLFDDSRTTRQSTASSLDIIDRSREMMQRRKSALWPKEAGVVPGMESACRREWLGGGGGEK</sequence>
<feature type="compositionally biased region" description="Low complexity" evidence="1">
    <location>
        <begin position="373"/>
        <end position="386"/>
    </location>
</feature>
<accession>A0A4P9VZ42</accession>
<reference evidence="3" key="1">
    <citation type="journal article" date="2018" name="Nat. Microbiol.">
        <title>Leveraging single-cell genomics to expand the fungal tree of life.</title>
        <authorList>
            <person name="Ahrendt S.R."/>
            <person name="Quandt C.A."/>
            <person name="Ciobanu D."/>
            <person name="Clum A."/>
            <person name="Salamov A."/>
            <person name="Andreopoulos B."/>
            <person name="Cheng J.F."/>
            <person name="Woyke T."/>
            <person name="Pelin A."/>
            <person name="Henrissat B."/>
            <person name="Reynolds N.K."/>
            <person name="Benny G.L."/>
            <person name="Smith M.E."/>
            <person name="James T.Y."/>
            <person name="Grigoriev I.V."/>
        </authorList>
    </citation>
    <scope>NUCLEOTIDE SEQUENCE [LARGE SCALE GENOMIC DNA]</scope>
</reference>
<feature type="compositionally biased region" description="Polar residues" evidence="1">
    <location>
        <begin position="361"/>
        <end position="372"/>
    </location>
</feature>
<feature type="non-terminal residue" evidence="2">
    <location>
        <position position="1"/>
    </location>
</feature>
<name>A0A4P9VZ42_9FUNG</name>
<dbReference type="AlphaFoldDB" id="A0A4P9VZ42"/>
<feature type="region of interest" description="Disordered" evidence="1">
    <location>
        <begin position="350"/>
        <end position="386"/>
    </location>
</feature>
<evidence type="ECO:0000313" key="2">
    <source>
        <dbReference type="EMBL" id="RKO85071.1"/>
    </source>
</evidence>
<dbReference type="EMBL" id="KZ999439">
    <property type="protein sequence ID" value="RKO85071.1"/>
    <property type="molecule type" value="Genomic_DNA"/>
</dbReference>